<proteinExistence type="predicted"/>
<dbReference type="EMBL" id="CM026428">
    <property type="protein sequence ID" value="KAG0567050.1"/>
    <property type="molecule type" value="Genomic_DNA"/>
</dbReference>
<evidence type="ECO:0000256" key="1">
    <source>
        <dbReference type="SAM" id="Phobius"/>
    </source>
</evidence>
<reference evidence="2" key="1">
    <citation type="submission" date="2020-06" db="EMBL/GenBank/DDBJ databases">
        <title>WGS assembly of Ceratodon purpureus strain R40.</title>
        <authorList>
            <person name="Carey S.B."/>
            <person name="Jenkins J."/>
            <person name="Shu S."/>
            <person name="Lovell J.T."/>
            <person name="Sreedasyam A."/>
            <person name="Maumus F."/>
            <person name="Tiley G.P."/>
            <person name="Fernandez-Pozo N."/>
            <person name="Barry K."/>
            <person name="Chen C."/>
            <person name="Wang M."/>
            <person name="Lipzen A."/>
            <person name="Daum C."/>
            <person name="Saski C.A."/>
            <person name="Payton A.C."/>
            <person name="Mcbreen J.C."/>
            <person name="Conrad R.E."/>
            <person name="Kollar L.M."/>
            <person name="Olsson S."/>
            <person name="Huttunen S."/>
            <person name="Landis J.B."/>
            <person name="Wickett N.J."/>
            <person name="Johnson M.G."/>
            <person name="Rensing S.A."/>
            <person name="Grimwood J."/>
            <person name="Schmutz J."/>
            <person name="Mcdaniel S.F."/>
        </authorList>
    </citation>
    <scope>NUCLEOTIDE SEQUENCE</scope>
    <source>
        <strain evidence="2">R40</strain>
    </source>
</reference>
<sequence length="109" mass="12366">MVFTCISSVALSSTMFSLSFFFLSFFLVSEFAAAGELSPEVQKRLQHSMCSPRFPFIFTISAHVFIPLLVSYITFAAAYLEVFHRFVKLTVLFLLSESQNKCTGFLYAF</sequence>
<dbReference type="Proteomes" id="UP000822688">
    <property type="component" value="Chromosome 7"/>
</dbReference>
<keyword evidence="3" id="KW-1185">Reference proteome</keyword>
<comment type="caution">
    <text evidence="2">The sequence shown here is derived from an EMBL/GenBank/DDBJ whole genome shotgun (WGS) entry which is preliminary data.</text>
</comment>
<gene>
    <name evidence="2" type="ORF">KC19_7G106600</name>
</gene>
<dbReference type="AlphaFoldDB" id="A0A8T0H738"/>
<feature type="transmembrane region" description="Helical" evidence="1">
    <location>
        <begin position="56"/>
        <end position="80"/>
    </location>
</feature>
<evidence type="ECO:0000313" key="3">
    <source>
        <dbReference type="Proteomes" id="UP000822688"/>
    </source>
</evidence>
<keyword evidence="1" id="KW-0472">Membrane</keyword>
<evidence type="ECO:0000313" key="2">
    <source>
        <dbReference type="EMBL" id="KAG0567050.1"/>
    </source>
</evidence>
<organism evidence="2 3">
    <name type="scientific">Ceratodon purpureus</name>
    <name type="common">Fire moss</name>
    <name type="synonym">Dicranum purpureum</name>
    <dbReference type="NCBI Taxonomy" id="3225"/>
    <lineage>
        <taxon>Eukaryota</taxon>
        <taxon>Viridiplantae</taxon>
        <taxon>Streptophyta</taxon>
        <taxon>Embryophyta</taxon>
        <taxon>Bryophyta</taxon>
        <taxon>Bryophytina</taxon>
        <taxon>Bryopsida</taxon>
        <taxon>Dicranidae</taxon>
        <taxon>Pseudoditrichales</taxon>
        <taxon>Ditrichaceae</taxon>
        <taxon>Ceratodon</taxon>
    </lineage>
</organism>
<name>A0A8T0H738_CERPU</name>
<keyword evidence="1" id="KW-0812">Transmembrane</keyword>
<keyword evidence="1" id="KW-1133">Transmembrane helix</keyword>
<protein>
    <submittedName>
        <fullName evidence="2">Uncharacterized protein</fullName>
    </submittedName>
</protein>
<accession>A0A8T0H738</accession>